<dbReference type="EnsemblMetazoa" id="XM_024229197.1">
    <property type="protein sequence ID" value="XP_024084965.1"/>
    <property type="gene ID" value="LOC112127761"/>
</dbReference>
<evidence type="ECO:0000256" key="4">
    <source>
        <dbReference type="ARBA" id="ARBA00022448"/>
    </source>
</evidence>
<comment type="subunit">
    <text evidence="14">Component of the uniplex complex. Interacts (via the transmembrane region) with MCU (via the first transmembrane region); the interaction is direct.</text>
</comment>
<accession>A0A8I6SKN1</accession>
<evidence type="ECO:0000313" key="16">
    <source>
        <dbReference type="Proteomes" id="UP000494040"/>
    </source>
</evidence>
<dbReference type="PANTHER" id="PTHR33904:SF1">
    <property type="entry name" value="ESSENTIAL MCU REGULATOR, MITOCHONDRIAL"/>
    <property type="match status" value="1"/>
</dbReference>
<keyword evidence="4 14" id="KW-0813">Transport</keyword>
<evidence type="ECO:0000256" key="3">
    <source>
        <dbReference type="ARBA" id="ARBA00022180"/>
    </source>
</evidence>
<dbReference type="KEGG" id="clec:112127761"/>
<comment type="similarity">
    <text evidence="2 14">Belongs to the SMDT1/EMRE family.</text>
</comment>
<evidence type="ECO:0000256" key="2">
    <source>
        <dbReference type="ARBA" id="ARBA00008958"/>
    </source>
</evidence>
<evidence type="ECO:0000256" key="13">
    <source>
        <dbReference type="ARBA" id="ARBA00023136"/>
    </source>
</evidence>
<keyword evidence="11 14" id="KW-0406">Ion transport</keyword>
<feature type="transmembrane region" description="Helical" evidence="14">
    <location>
        <begin position="44"/>
        <end position="63"/>
    </location>
</feature>
<evidence type="ECO:0000256" key="10">
    <source>
        <dbReference type="ARBA" id="ARBA00022989"/>
    </source>
</evidence>
<keyword evidence="8 14" id="KW-0106">Calcium</keyword>
<dbReference type="OrthoDB" id="10039145at2759"/>
<keyword evidence="7 14" id="KW-0999">Mitochondrion inner membrane</keyword>
<dbReference type="GeneID" id="112127761"/>
<evidence type="ECO:0000256" key="5">
    <source>
        <dbReference type="ARBA" id="ARBA00022568"/>
    </source>
</evidence>
<name>A0A8I6SKN1_CIMLE</name>
<evidence type="ECO:0000256" key="11">
    <source>
        <dbReference type="ARBA" id="ARBA00023065"/>
    </source>
</evidence>
<organism evidence="15 16">
    <name type="scientific">Cimex lectularius</name>
    <name type="common">Bed bug</name>
    <name type="synonym">Acanthia lectularia</name>
    <dbReference type="NCBI Taxonomy" id="79782"/>
    <lineage>
        <taxon>Eukaryota</taxon>
        <taxon>Metazoa</taxon>
        <taxon>Ecdysozoa</taxon>
        <taxon>Arthropoda</taxon>
        <taxon>Hexapoda</taxon>
        <taxon>Insecta</taxon>
        <taxon>Pterygota</taxon>
        <taxon>Neoptera</taxon>
        <taxon>Paraneoptera</taxon>
        <taxon>Hemiptera</taxon>
        <taxon>Heteroptera</taxon>
        <taxon>Panheteroptera</taxon>
        <taxon>Cimicomorpha</taxon>
        <taxon>Cimicidae</taxon>
        <taxon>Cimex</taxon>
    </lineage>
</organism>
<evidence type="ECO:0000256" key="12">
    <source>
        <dbReference type="ARBA" id="ARBA00023128"/>
    </source>
</evidence>
<reference evidence="15" key="1">
    <citation type="submission" date="2022-01" db="UniProtKB">
        <authorList>
            <consortium name="EnsemblMetazoa"/>
        </authorList>
    </citation>
    <scope>IDENTIFICATION</scope>
</reference>
<evidence type="ECO:0000313" key="15">
    <source>
        <dbReference type="EnsemblMetazoa" id="XP_024084965.1"/>
    </source>
</evidence>
<keyword evidence="9 14" id="KW-0809">Transit peptide</keyword>
<protein>
    <recommendedName>
        <fullName evidence="3 14">Essential MCU regulator, mitochondrial</fullName>
    </recommendedName>
    <alternativeName>
        <fullName evidence="14">Single-pass membrane protein with aspartate-rich tail 1, mitochondrial</fullName>
    </alternativeName>
</protein>
<proteinExistence type="inferred from homology"/>
<dbReference type="Proteomes" id="UP000494040">
    <property type="component" value="Unassembled WGS sequence"/>
</dbReference>
<keyword evidence="6 14" id="KW-0812">Transmembrane</keyword>
<keyword evidence="16" id="KW-1185">Reference proteome</keyword>
<evidence type="ECO:0000256" key="7">
    <source>
        <dbReference type="ARBA" id="ARBA00022792"/>
    </source>
</evidence>
<comment type="subcellular location">
    <subcellularLocation>
        <location evidence="1 14">Mitochondrion inner membrane</location>
        <topology evidence="1 14">Single-pass membrane protein</topology>
    </subcellularLocation>
</comment>
<dbReference type="Pfam" id="PF10161">
    <property type="entry name" value="DDDD"/>
    <property type="match status" value="1"/>
</dbReference>
<keyword evidence="13 14" id="KW-0472">Membrane</keyword>
<keyword evidence="12 14" id="KW-0496">Mitochondrion</keyword>
<dbReference type="InterPro" id="IPR018782">
    <property type="entry name" value="MCU_reg"/>
</dbReference>
<evidence type="ECO:0000256" key="8">
    <source>
        <dbReference type="ARBA" id="ARBA00022837"/>
    </source>
</evidence>
<dbReference type="RefSeq" id="XP_024084965.1">
    <property type="nucleotide sequence ID" value="XM_024229197.1"/>
</dbReference>
<comment type="function">
    <text evidence="14">Essential regulatory subunit of the mitochondrial calcium uniporter complex (uniplex), a complex that mediates calcium uptake into mitochondria.</text>
</comment>
<dbReference type="OMA" id="NISKHEH"/>
<keyword evidence="10 14" id="KW-1133">Transmembrane helix</keyword>
<evidence type="ECO:0000256" key="6">
    <source>
        <dbReference type="ARBA" id="ARBA00022692"/>
    </source>
</evidence>
<dbReference type="GO" id="GO:1990246">
    <property type="term" value="C:uniplex complex"/>
    <property type="evidence" value="ECO:0007669"/>
    <property type="project" value="UniProtKB-UniRule"/>
</dbReference>
<dbReference type="AlphaFoldDB" id="A0A8I6SKN1"/>
<dbReference type="GO" id="GO:0036444">
    <property type="term" value="P:calcium import into the mitochondrion"/>
    <property type="evidence" value="ECO:0007669"/>
    <property type="project" value="UniProtKB-UniRule"/>
</dbReference>
<dbReference type="PANTHER" id="PTHR33904">
    <property type="entry name" value="ESSENTIAL MCU REGULATOR, MITOCHONDRIAL"/>
    <property type="match status" value="1"/>
</dbReference>
<sequence>MSSVVSRVASRSWKISQAFFRPPLRTATTTSAGEVLPMPHVTRFGLIGIFCTVVPGLLIGATISKKMANFLEENELFVPSDDDDDDD</sequence>
<keyword evidence="5 14" id="KW-0109">Calcium transport</keyword>
<evidence type="ECO:0000256" key="14">
    <source>
        <dbReference type="RuleBase" id="RU369077"/>
    </source>
</evidence>
<dbReference type="GO" id="GO:0051560">
    <property type="term" value="P:mitochondrial calcium ion homeostasis"/>
    <property type="evidence" value="ECO:0007669"/>
    <property type="project" value="UniProtKB-UniRule"/>
</dbReference>
<evidence type="ECO:0000256" key="9">
    <source>
        <dbReference type="ARBA" id="ARBA00022946"/>
    </source>
</evidence>
<evidence type="ECO:0000256" key="1">
    <source>
        <dbReference type="ARBA" id="ARBA00004434"/>
    </source>
</evidence>